<dbReference type="Proteomes" id="UP000260983">
    <property type="component" value="Unassembled WGS sequence"/>
</dbReference>
<proteinExistence type="predicted"/>
<dbReference type="GO" id="GO:0016788">
    <property type="term" value="F:hydrolase activity, acting on ester bonds"/>
    <property type="evidence" value="ECO:0007669"/>
    <property type="project" value="UniProtKB-ARBA"/>
</dbReference>
<evidence type="ECO:0000259" key="3">
    <source>
        <dbReference type="Pfam" id="PF00144"/>
    </source>
</evidence>
<dbReference type="Gene3D" id="3.40.50.1110">
    <property type="entry name" value="SGNH hydrolase"/>
    <property type="match status" value="1"/>
</dbReference>
<dbReference type="InterPro" id="IPR013830">
    <property type="entry name" value="SGNH_hydro"/>
</dbReference>
<dbReference type="InterPro" id="IPR036514">
    <property type="entry name" value="SGNH_hydro_sf"/>
</dbReference>
<dbReference type="SUPFAM" id="SSF52266">
    <property type="entry name" value="SGNH hydrolase"/>
    <property type="match status" value="1"/>
</dbReference>
<keyword evidence="1" id="KW-0378">Hydrolase</keyword>
<feature type="domain" description="Beta-lactamase-related" evidence="3">
    <location>
        <begin position="41"/>
        <end position="399"/>
    </location>
</feature>
<evidence type="ECO:0000256" key="1">
    <source>
        <dbReference type="ARBA" id="ARBA00022801"/>
    </source>
</evidence>
<feature type="chain" id="PRO_5017758567" evidence="2">
    <location>
        <begin position="20"/>
        <end position="619"/>
    </location>
</feature>
<reference evidence="5 6" key="1">
    <citation type="submission" date="2018-08" db="EMBL/GenBank/DDBJ databases">
        <title>A genome reference for cultivated species of the human gut microbiota.</title>
        <authorList>
            <person name="Zou Y."/>
            <person name="Xue W."/>
            <person name="Luo G."/>
        </authorList>
    </citation>
    <scope>NUCLEOTIDE SEQUENCE [LARGE SCALE GENOMIC DNA]</scope>
    <source>
        <strain evidence="5 6">OM05-15BH</strain>
    </source>
</reference>
<dbReference type="PANTHER" id="PTHR43283">
    <property type="entry name" value="BETA-LACTAMASE-RELATED"/>
    <property type="match status" value="1"/>
</dbReference>
<comment type="caution">
    <text evidence="5">The sequence shown here is derived from an EMBL/GenBank/DDBJ whole genome shotgun (WGS) entry which is preliminary data.</text>
</comment>
<dbReference type="InterPro" id="IPR001466">
    <property type="entry name" value="Beta-lactam-related"/>
</dbReference>
<accession>A0A3E5BPL7</accession>
<keyword evidence="2" id="KW-0732">Signal</keyword>
<evidence type="ECO:0000313" key="6">
    <source>
        <dbReference type="Proteomes" id="UP000260983"/>
    </source>
</evidence>
<dbReference type="PANTHER" id="PTHR43283:SF11">
    <property type="entry name" value="BETA-LACTAMASE-RELATED DOMAIN-CONTAINING PROTEIN"/>
    <property type="match status" value="1"/>
</dbReference>
<dbReference type="EMBL" id="QSUL01000002">
    <property type="protein sequence ID" value="RGN39329.1"/>
    <property type="molecule type" value="Genomic_DNA"/>
</dbReference>
<sequence>MKLISSFLFLTLLALQTNAQSLQRVAPEQVGMNSRKLMYADEAIETAIANKDIPGAVLAVVRNGKMAYLKAYGNKRVYPNTEPMTVNTIFDMASCSKSMSTATCTHILAERGKLRLLDPVSLYIPGFKNWASEDGKDKKVIRIADLLTHTSGLPPYGPTAELEKQYGSPSPDGLIEYIANCRRDFKPQTDFQYSCLNYITLQRIIETVSGQSLRDFARENLFDVLGMNHTDYLPCKRDKDGKWINTADAHWASTTDGDWHILIAPTEKQPDGSVLCGQVHDPLARIMNGGISGNAGVFSCAEDIALLCAALQNGGEWNGHRILSPLGVKALSTVPRATASLGRTLGWDNFTAYASNNGDYFGPNTYGHTGYTGTSIVIDPDNDTSVILLINAVHPKDGHSVVRLRSLVSNAVAASIYPAPRIYTEHYYKRFLQFMDEPAITSKDIVMVGNSLTEGGGDWNVRLNKKNIRNRGIIGDEVMGIYDRLHQILPGQPAKLFLLAGVNDISHDLTADSIVSMIRMTVERIQRESPDTKLYLQSLLPFNESFGRYKKLTGKTDMVPEINAQLEALAKEYKITFINLFPLFTEKGTNVLRTELTSDGLHLNEEGYKIWAKALKKKI</sequence>
<gene>
    <name evidence="5" type="ORF">DXB65_03095</name>
</gene>
<organism evidence="5 6">
    <name type="scientific">Bacteroides oleiciplenus</name>
    <dbReference type="NCBI Taxonomy" id="626931"/>
    <lineage>
        <taxon>Bacteria</taxon>
        <taxon>Pseudomonadati</taxon>
        <taxon>Bacteroidota</taxon>
        <taxon>Bacteroidia</taxon>
        <taxon>Bacteroidales</taxon>
        <taxon>Bacteroidaceae</taxon>
        <taxon>Bacteroides</taxon>
    </lineage>
</organism>
<feature type="domain" description="SGNH hydrolase-type esterase" evidence="4">
    <location>
        <begin position="448"/>
        <end position="610"/>
    </location>
</feature>
<dbReference type="InterPro" id="IPR012338">
    <property type="entry name" value="Beta-lactam/transpept-like"/>
</dbReference>
<name>A0A3E5BPL7_9BACE</name>
<dbReference type="Pfam" id="PF13472">
    <property type="entry name" value="Lipase_GDSL_2"/>
    <property type="match status" value="1"/>
</dbReference>
<dbReference type="Pfam" id="PF00144">
    <property type="entry name" value="Beta-lactamase"/>
    <property type="match status" value="1"/>
</dbReference>
<dbReference type="RefSeq" id="WP_117723302.1">
    <property type="nucleotide sequence ID" value="NZ_QSUL01000002.1"/>
</dbReference>
<protein>
    <submittedName>
        <fullName evidence="5">Esterase</fullName>
    </submittedName>
</protein>
<feature type="signal peptide" evidence="2">
    <location>
        <begin position="1"/>
        <end position="19"/>
    </location>
</feature>
<dbReference type="AlphaFoldDB" id="A0A3E5BPL7"/>
<dbReference type="SUPFAM" id="SSF56601">
    <property type="entry name" value="beta-lactamase/transpeptidase-like"/>
    <property type="match status" value="1"/>
</dbReference>
<evidence type="ECO:0000313" key="5">
    <source>
        <dbReference type="EMBL" id="RGN39329.1"/>
    </source>
</evidence>
<evidence type="ECO:0000256" key="2">
    <source>
        <dbReference type="SAM" id="SignalP"/>
    </source>
</evidence>
<evidence type="ECO:0000259" key="4">
    <source>
        <dbReference type="Pfam" id="PF13472"/>
    </source>
</evidence>
<dbReference type="Gene3D" id="3.40.710.10">
    <property type="entry name" value="DD-peptidase/beta-lactamase superfamily"/>
    <property type="match status" value="1"/>
</dbReference>
<dbReference type="InterPro" id="IPR050789">
    <property type="entry name" value="Diverse_Enzym_Activities"/>
</dbReference>